<dbReference type="Pfam" id="PF00582">
    <property type="entry name" value="Usp"/>
    <property type="match status" value="1"/>
</dbReference>
<evidence type="ECO:0000256" key="1">
    <source>
        <dbReference type="ARBA" id="ARBA00008791"/>
    </source>
</evidence>
<dbReference type="Gene3D" id="3.40.50.12370">
    <property type="match status" value="1"/>
</dbReference>
<dbReference type="Proteomes" id="UP000193335">
    <property type="component" value="Unassembled WGS sequence"/>
</dbReference>
<dbReference type="CDD" id="cd00293">
    <property type="entry name" value="USP-like"/>
    <property type="match status" value="1"/>
</dbReference>
<reference evidence="3 4" key="1">
    <citation type="submission" date="2017-03" db="EMBL/GenBank/DDBJ databases">
        <title>Whole genome sequences of fourteen strains of Bradyrhizobium canariense and one strain of Bradyrhizobium japonicum isolated from Lupinus (Papilionoideae: Genisteae) species in Algeria.</title>
        <authorList>
            <person name="Crovadore J."/>
            <person name="Chekireb D."/>
            <person name="Brachmann A."/>
            <person name="Chablais R."/>
            <person name="Cochard B."/>
            <person name="Lefort F."/>
        </authorList>
    </citation>
    <scope>NUCLEOTIDE SEQUENCE [LARGE SCALE GENOMIC DNA]</scope>
    <source>
        <strain evidence="3 4">UBMA197</strain>
    </source>
</reference>
<dbReference type="AlphaFoldDB" id="A0A1Y2JQG1"/>
<dbReference type="RefSeq" id="WP_063982743.1">
    <property type="nucleotide sequence ID" value="NZ_NAFL01000241.1"/>
</dbReference>
<dbReference type="PANTHER" id="PTHR46268:SF15">
    <property type="entry name" value="UNIVERSAL STRESS PROTEIN HP_0031"/>
    <property type="match status" value="1"/>
</dbReference>
<name>A0A1Y2JQG1_BRAJP</name>
<organism evidence="3 4">
    <name type="scientific">Bradyrhizobium japonicum</name>
    <dbReference type="NCBI Taxonomy" id="375"/>
    <lineage>
        <taxon>Bacteria</taxon>
        <taxon>Pseudomonadati</taxon>
        <taxon>Pseudomonadota</taxon>
        <taxon>Alphaproteobacteria</taxon>
        <taxon>Hyphomicrobiales</taxon>
        <taxon>Nitrobacteraceae</taxon>
        <taxon>Bradyrhizobium</taxon>
    </lineage>
</organism>
<accession>A0A1Y2JQG1</accession>
<dbReference type="EMBL" id="NAFL01000241">
    <property type="protein sequence ID" value="OSJ33450.1"/>
    <property type="molecule type" value="Genomic_DNA"/>
</dbReference>
<comment type="similarity">
    <text evidence="1">Belongs to the universal stress protein A family.</text>
</comment>
<dbReference type="PANTHER" id="PTHR46268">
    <property type="entry name" value="STRESS RESPONSE PROTEIN NHAX"/>
    <property type="match status" value="1"/>
</dbReference>
<dbReference type="SUPFAM" id="SSF52402">
    <property type="entry name" value="Adenine nucleotide alpha hydrolases-like"/>
    <property type="match status" value="1"/>
</dbReference>
<protein>
    <recommendedName>
        <fullName evidence="2">UspA domain-containing protein</fullName>
    </recommendedName>
</protein>
<comment type="caution">
    <text evidence="3">The sequence shown here is derived from an EMBL/GenBank/DDBJ whole genome shotgun (WGS) entry which is preliminary data.</text>
</comment>
<evidence type="ECO:0000313" key="3">
    <source>
        <dbReference type="EMBL" id="OSJ33450.1"/>
    </source>
</evidence>
<feature type="domain" description="UspA" evidence="2">
    <location>
        <begin position="152"/>
        <end position="273"/>
    </location>
</feature>
<sequence>MAIKDMLLPLIGNPSPRLIAAIAKCVNVAASFDAEITALVVEEDVSVRPQVMISADFPDEVRSTTDAQGLLKAFDTAVAEVGVRNVQRVAHLRAGDAPKHLALCARPKDLSIVPVKPDDDQAERVIEGLIFQSGRPILLCPEELAAELPVNFDRIIVAWDHSAPAARVVGDALSMLRRARDVQIITATDGNTLAEQQSGAAVVRHLAEHGISASFETVRIDGSSVGKILEAEVKVRGADLLVMGAYGHYRLSEWVWGGATKTIIGRPPCWVIMSH</sequence>
<gene>
    <name evidence="3" type="ORF">BSZ19_15485</name>
</gene>
<evidence type="ECO:0000313" key="4">
    <source>
        <dbReference type="Proteomes" id="UP000193335"/>
    </source>
</evidence>
<evidence type="ECO:0000259" key="2">
    <source>
        <dbReference type="Pfam" id="PF00582"/>
    </source>
</evidence>
<proteinExistence type="inferred from homology"/>
<dbReference type="InterPro" id="IPR006016">
    <property type="entry name" value="UspA"/>
</dbReference>